<evidence type="ECO:0000313" key="1">
    <source>
        <dbReference type="EMBL" id="TWD79119.1"/>
    </source>
</evidence>
<sequence>MSGKRRRPLRTLIIVLVVLGVLLVGADRAAEAFAENRLATTAAQEAAQYDVKAADTSVEIGGFGFLPQVARERFDSITMTMQDPTIESVPAEDLVVTMNSVHVPRALLTGGDGPIVVDTADVRIRVSPSTLTRFAAVEGLSLRTVDGKLEAQLKVLGAEASVTVRPQVVSGGRIQLIADKLPGDVPAAVRRAVDRLLARGIRLPRLPFGASLKEISVQDQSVVITATAADLKLRG</sequence>
<evidence type="ECO:0000313" key="2">
    <source>
        <dbReference type="Proteomes" id="UP000318380"/>
    </source>
</evidence>
<organism evidence="1 2">
    <name type="scientific">Kribbella amoyensis</name>
    <dbReference type="NCBI Taxonomy" id="996641"/>
    <lineage>
        <taxon>Bacteria</taxon>
        <taxon>Bacillati</taxon>
        <taxon>Actinomycetota</taxon>
        <taxon>Actinomycetes</taxon>
        <taxon>Propionibacteriales</taxon>
        <taxon>Kribbellaceae</taxon>
        <taxon>Kribbella</taxon>
    </lineage>
</organism>
<dbReference type="AlphaFoldDB" id="A0A561BJQ6"/>
<keyword evidence="2" id="KW-1185">Reference proteome</keyword>
<dbReference type="InterPro" id="IPR021373">
    <property type="entry name" value="DUF2993"/>
</dbReference>
<proteinExistence type="predicted"/>
<dbReference type="Proteomes" id="UP000318380">
    <property type="component" value="Unassembled WGS sequence"/>
</dbReference>
<accession>A0A561BJQ6</accession>
<name>A0A561BJQ6_9ACTN</name>
<comment type="caution">
    <text evidence="1">The sequence shown here is derived from an EMBL/GenBank/DDBJ whole genome shotgun (WGS) entry which is preliminary data.</text>
</comment>
<dbReference type="Pfam" id="PF11209">
    <property type="entry name" value="LmeA"/>
    <property type="match status" value="1"/>
</dbReference>
<reference evidence="1 2" key="1">
    <citation type="submission" date="2019-06" db="EMBL/GenBank/DDBJ databases">
        <title>Sequencing the genomes of 1000 actinobacteria strains.</title>
        <authorList>
            <person name="Klenk H.-P."/>
        </authorList>
    </citation>
    <scope>NUCLEOTIDE SEQUENCE [LARGE SCALE GENOMIC DNA]</scope>
    <source>
        <strain evidence="1 2">DSM 24683</strain>
    </source>
</reference>
<dbReference type="RefSeq" id="WP_145801962.1">
    <property type="nucleotide sequence ID" value="NZ_VIVK01000001.1"/>
</dbReference>
<gene>
    <name evidence="1" type="ORF">FB561_0174</name>
</gene>
<protein>
    <submittedName>
        <fullName evidence="1">DUF2993 family protein</fullName>
    </submittedName>
</protein>
<dbReference type="EMBL" id="VIVK01000001">
    <property type="protein sequence ID" value="TWD79119.1"/>
    <property type="molecule type" value="Genomic_DNA"/>
</dbReference>
<dbReference type="OrthoDB" id="3215846at2"/>